<keyword evidence="1" id="KW-0732">Signal</keyword>
<name>A0A2M4DF11_ANODA</name>
<proteinExistence type="predicted"/>
<evidence type="ECO:0000313" key="2">
    <source>
        <dbReference type="EMBL" id="MBW76105.1"/>
    </source>
</evidence>
<accession>A0A2M4DF11</accession>
<feature type="signal peptide" evidence="1">
    <location>
        <begin position="1"/>
        <end position="16"/>
    </location>
</feature>
<evidence type="ECO:0000256" key="1">
    <source>
        <dbReference type="SAM" id="SignalP"/>
    </source>
</evidence>
<feature type="chain" id="PRO_5014876124" evidence="1">
    <location>
        <begin position="17"/>
        <end position="67"/>
    </location>
</feature>
<protein>
    <submittedName>
        <fullName evidence="2">Putative secreted protein</fullName>
    </submittedName>
</protein>
<sequence length="67" mass="7928">MVWWFVPVWFTQCACCVYESVSMQWESGSEKTHGTTKPQQRFYMCFHSGRQFHLRNALGRVCCVHPP</sequence>
<dbReference type="AlphaFoldDB" id="A0A2M4DF11"/>
<reference evidence="2" key="1">
    <citation type="submission" date="2018-01" db="EMBL/GenBank/DDBJ databases">
        <title>An insight into the sialome of Amazonian anophelines.</title>
        <authorList>
            <person name="Ribeiro J.M."/>
            <person name="Scarpassa V."/>
            <person name="Calvo E."/>
        </authorList>
    </citation>
    <scope>NUCLEOTIDE SEQUENCE</scope>
</reference>
<dbReference type="EMBL" id="GGFL01011927">
    <property type="protein sequence ID" value="MBW76105.1"/>
    <property type="molecule type" value="Transcribed_RNA"/>
</dbReference>
<organism evidence="2">
    <name type="scientific">Anopheles darlingi</name>
    <name type="common">Mosquito</name>
    <dbReference type="NCBI Taxonomy" id="43151"/>
    <lineage>
        <taxon>Eukaryota</taxon>
        <taxon>Metazoa</taxon>
        <taxon>Ecdysozoa</taxon>
        <taxon>Arthropoda</taxon>
        <taxon>Hexapoda</taxon>
        <taxon>Insecta</taxon>
        <taxon>Pterygota</taxon>
        <taxon>Neoptera</taxon>
        <taxon>Endopterygota</taxon>
        <taxon>Diptera</taxon>
        <taxon>Nematocera</taxon>
        <taxon>Culicoidea</taxon>
        <taxon>Culicidae</taxon>
        <taxon>Anophelinae</taxon>
        <taxon>Anopheles</taxon>
    </lineage>
</organism>